<comment type="caution">
    <text evidence="1">The sequence shown here is derived from an EMBL/GenBank/DDBJ whole genome shotgun (WGS) entry which is preliminary data.</text>
</comment>
<evidence type="ECO:0008006" key="3">
    <source>
        <dbReference type="Google" id="ProtNLM"/>
    </source>
</evidence>
<dbReference type="Gene3D" id="3.40.50.2300">
    <property type="match status" value="1"/>
</dbReference>
<dbReference type="InterPro" id="IPR011006">
    <property type="entry name" value="CheY-like_superfamily"/>
</dbReference>
<keyword evidence="2" id="KW-1185">Reference proteome</keyword>
<proteinExistence type="predicted"/>
<dbReference type="RefSeq" id="WP_249282632.1">
    <property type="nucleotide sequence ID" value="NZ_JACRST010000007.1"/>
</dbReference>
<sequence length="151" mass="16803">MERLYIAVCTDRCGDIIQQGAMMFEAQTGRHTELEWYARCEDLLYRLRETRYSAVIVDIGGAQGMEIAIGARGIDEAVPLVWISDDEGFALQSYRLRAKLFLVRPVDAQQITEALLRCAEPDPYGQAAGPQMFLAQSGFAVNKILKDGQGV</sequence>
<name>A0A926DZY9_9FIRM</name>
<evidence type="ECO:0000313" key="2">
    <source>
        <dbReference type="Proteomes" id="UP000653127"/>
    </source>
</evidence>
<gene>
    <name evidence="1" type="ORF">H8711_06350</name>
</gene>
<dbReference type="AlphaFoldDB" id="A0A926DZY9"/>
<reference evidence="1" key="1">
    <citation type="submission" date="2020-08" db="EMBL/GenBank/DDBJ databases">
        <title>Genome public.</title>
        <authorList>
            <person name="Liu C."/>
            <person name="Sun Q."/>
        </authorList>
    </citation>
    <scope>NUCLEOTIDE SEQUENCE</scope>
    <source>
        <strain evidence="1">NSJ-31</strain>
    </source>
</reference>
<dbReference type="Proteomes" id="UP000653127">
    <property type="component" value="Unassembled WGS sequence"/>
</dbReference>
<protein>
    <recommendedName>
        <fullName evidence="3">Response regulatory domain-containing protein</fullName>
    </recommendedName>
</protein>
<dbReference type="SUPFAM" id="SSF52172">
    <property type="entry name" value="CheY-like"/>
    <property type="match status" value="1"/>
</dbReference>
<accession>A0A926DZY9</accession>
<dbReference type="EMBL" id="JACRST010000007">
    <property type="protein sequence ID" value="MBC8546554.1"/>
    <property type="molecule type" value="Genomic_DNA"/>
</dbReference>
<evidence type="ECO:0000313" key="1">
    <source>
        <dbReference type="EMBL" id="MBC8546554.1"/>
    </source>
</evidence>
<organism evidence="1 2">
    <name type="scientific">Ligaoa zhengdingensis</name>
    <dbReference type="NCBI Taxonomy" id="2763658"/>
    <lineage>
        <taxon>Bacteria</taxon>
        <taxon>Bacillati</taxon>
        <taxon>Bacillota</taxon>
        <taxon>Clostridia</taxon>
        <taxon>Eubacteriales</taxon>
        <taxon>Oscillospiraceae</taxon>
        <taxon>Ligaoa</taxon>
    </lineage>
</organism>